<proteinExistence type="predicted"/>
<dbReference type="OrthoDB" id="1913335at2759"/>
<reference evidence="1 2" key="1">
    <citation type="submission" date="2018-04" db="EMBL/GenBank/DDBJ databases">
        <authorList>
            <person name="Vogel A."/>
        </authorList>
    </citation>
    <scope>NUCLEOTIDE SEQUENCE [LARGE SCALE GENOMIC DNA]</scope>
</reference>
<dbReference type="AlphaFoldDB" id="A0A484K7R9"/>
<name>A0A484K7R9_9ASTE</name>
<dbReference type="Proteomes" id="UP000595140">
    <property type="component" value="Unassembled WGS sequence"/>
</dbReference>
<gene>
    <name evidence="1" type="ORF">CCAM_LOCUS1620</name>
</gene>
<organism evidence="1 2">
    <name type="scientific">Cuscuta campestris</name>
    <dbReference type="NCBI Taxonomy" id="132261"/>
    <lineage>
        <taxon>Eukaryota</taxon>
        <taxon>Viridiplantae</taxon>
        <taxon>Streptophyta</taxon>
        <taxon>Embryophyta</taxon>
        <taxon>Tracheophyta</taxon>
        <taxon>Spermatophyta</taxon>
        <taxon>Magnoliopsida</taxon>
        <taxon>eudicotyledons</taxon>
        <taxon>Gunneridae</taxon>
        <taxon>Pentapetalae</taxon>
        <taxon>asterids</taxon>
        <taxon>lamiids</taxon>
        <taxon>Solanales</taxon>
        <taxon>Convolvulaceae</taxon>
        <taxon>Cuscuteae</taxon>
        <taxon>Cuscuta</taxon>
        <taxon>Cuscuta subgen. Grammica</taxon>
        <taxon>Cuscuta sect. Cleistogrammica</taxon>
    </lineage>
</organism>
<evidence type="ECO:0000313" key="2">
    <source>
        <dbReference type="Proteomes" id="UP000595140"/>
    </source>
</evidence>
<keyword evidence="2" id="KW-1185">Reference proteome</keyword>
<accession>A0A484K7R9</accession>
<protein>
    <submittedName>
        <fullName evidence="1">Uncharacterized protein</fullName>
    </submittedName>
</protein>
<dbReference type="EMBL" id="OOIL02000049">
    <property type="protein sequence ID" value="VFQ59844.1"/>
    <property type="molecule type" value="Genomic_DNA"/>
</dbReference>
<sequence>MFCSKRTFQEYQHLLENEGRAPNDFTIHDIDETYSEQDNEYNHDYGDDDDCDVVFYLDPSLIPVPEGFNDDDEVLNIYAQGNMSKLRGRITVKVVIGLDAGTRILVPMNKLLQPVKKAGDLFNRFLADIAKRPQFCPISYSDWSVVPTL</sequence>
<evidence type="ECO:0000313" key="1">
    <source>
        <dbReference type="EMBL" id="VFQ59844.1"/>
    </source>
</evidence>